<keyword evidence="2" id="KW-0812">Transmembrane</keyword>
<keyword evidence="2" id="KW-0472">Membrane</keyword>
<dbReference type="Proteomes" id="UP000231658">
    <property type="component" value="Unassembled WGS sequence"/>
</dbReference>
<evidence type="ECO:0000256" key="1">
    <source>
        <dbReference type="SAM" id="MobiDB-lite"/>
    </source>
</evidence>
<feature type="region of interest" description="Disordered" evidence="1">
    <location>
        <begin position="70"/>
        <end position="113"/>
    </location>
</feature>
<evidence type="ECO:0000256" key="2">
    <source>
        <dbReference type="SAM" id="Phobius"/>
    </source>
</evidence>
<accession>A0A1C3RLS1</accession>
<keyword evidence="2" id="KW-1133">Transmembrane helix</keyword>
<sequence length="296" mass="33423">MPSPFAHKLSIVAALAFASWIIWLWLSPEAQVQKQIKKPTLSEIKQVVQEQAQAAAPQVFILPAPPKSKVQEVNKAAPKPKPVEKAAKKPQAKPKPVVKKQPKPQPAPAPKETVQVVSKTQAVGGRALLRVLEHGKGPLIEIAWPQNARKRDGLYKQFQACFGMENALMDRAGNLFRMDEPRGVRWEINMDRYSGFLRQASGRLPVSEERIYRNVSRHHKSLERPIIVRIFPRRVDASLLGGLKAVIGERYMQAKSIQARYEMTDQQIVVRDIYLDGQKHAGIIALSPYKRCSWRV</sequence>
<organism evidence="3 4">
    <name type="scientific">Candidatus Terasakiella magnetica</name>
    <dbReference type="NCBI Taxonomy" id="1867952"/>
    <lineage>
        <taxon>Bacteria</taxon>
        <taxon>Pseudomonadati</taxon>
        <taxon>Pseudomonadota</taxon>
        <taxon>Alphaproteobacteria</taxon>
        <taxon>Rhodospirillales</taxon>
        <taxon>Terasakiellaceae</taxon>
        <taxon>Terasakiella</taxon>
    </lineage>
</organism>
<evidence type="ECO:0000313" key="3">
    <source>
        <dbReference type="EMBL" id="SCA58260.1"/>
    </source>
</evidence>
<gene>
    <name evidence="3" type="ORF">MTBPR1_90107</name>
</gene>
<feature type="compositionally biased region" description="Basic residues" evidence="1">
    <location>
        <begin position="88"/>
        <end position="102"/>
    </location>
</feature>
<dbReference type="EMBL" id="FLYE01000048">
    <property type="protein sequence ID" value="SCA58260.1"/>
    <property type="molecule type" value="Genomic_DNA"/>
</dbReference>
<proteinExistence type="predicted"/>
<dbReference type="STRING" id="1867952.MTBPR1_90107"/>
<evidence type="ECO:0000313" key="4">
    <source>
        <dbReference type="Proteomes" id="UP000231658"/>
    </source>
</evidence>
<name>A0A1C3RLS1_9PROT</name>
<dbReference type="AlphaFoldDB" id="A0A1C3RLS1"/>
<dbReference type="OrthoDB" id="7364905at2"/>
<feature type="transmembrane region" description="Helical" evidence="2">
    <location>
        <begin position="6"/>
        <end position="26"/>
    </location>
</feature>
<protein>
    <submittedName>
        <fullName evidence="3">Uncharacterized protein</fullName>
    </submittedName>
</protein>
<dbReference type="RefSeq" id="WP_069190260.1">
    <property type="nucleotide sequence ID" value="NZ_FLYE01000048.1"/>
</dbReference>
<reference evidence="3 4" key="1">
    <citation type="submission" date="2016-07" db="EMBL/GenBank/DDBJ databases">
        <authorList>
            <person name="Lefevre C.T."/>
        </authorList>
    </citation>
    <scope>NUCLEOTIDE SEQUENCE [LARGE SCALE GENOMIC DNA]</scope>
    <source>
        <strain evidence="3">PR1</strain>
    </source>
</reference>
<keyword evidence="4" id="KW-1185">Reference proteome</keyword>